<comment type="function">
    <text evidence="1">Could be involved in insertion of integral membrane proteins into the membrane.</text>
</comment>
<comment type="subcellular location">
    <subcellularLocation>
        <location evidence="1">Cell membrane</location>
        <topology evidence="1">Peripheral membrane protein</topology>
        <orientation evidence="1">Cytoplasmic side</orientation>
    </subcellularLocation>
</comment>
<evidence type="ECO:0000313" key="3">
    <source>
        <dbReference type="Proteomes" id="UP000230208"/>
    </source>
</evidence>
<comment type="similarity">
    <text evidence="1">Belongs to the UPF0161 family.</text>
</comment>
<protein>
    <recommendedName>
        <fullName evidence="1">Putative membrane protein insertion efficiency factor</fullName>
    </recommendedName>
</protein>
<gene>
    <name evidence="2" type="primary">yidD</name>
    <name evidence="2" type="ORF">COV30_00990</name>
</gene>
<name>A0A2H0R7D7_9BACT</name>
<dbReference type="EMBL" id="PCXP01000015">
    <property type="protein sequence ID" value="PIR41944.1"/>
    <property type="molecule type" value="Genomic_DNA"/>
</dbReference>
<keyword evidence="1" id="KW-0472">Membrane</keyword>
<keyword evidence="1" id="KW-1003">Cell membrane</keyword>
<organism evidence="2 3">
    <name type="scientific">Candidatus Yanofskybacteria bacterium CG10_big_fil_rev_8_21_14_0_10_37_15</name>
    <dbReference type="NCBI Taxonomy" id="1975097"/>
    <lineage>
        <taxon>Bacteria</taxon>
        <taxon>Candidatus Yanofskyibacteriota</taxon>
    </lineage>
</organism>
<reference evidence="2 3" key="1">
    <citation type="submission" date="2017-09" db="EMBL/GenBank/DDBJ databases">
        <title>Depth-based differentiation of microbial function through sediment-hosted aquifers and enrichment of novel symbionts in the deep terrestrial subsurface.</title>
        <authorList>
            <person name="Probst A.J."/>
            <person name="Ladd B."/>
            <person name="Jarett J.K."/>
            <person name="Geller-Mcgrath D.E."/>
            <person name="Sieber C.M."/>
            <person name="Emerson J.B."/>
            <person name="Anantharaman K."/>
            <person name="Thomas B.C."/>
            <person name="Malmstrom R."/>
            <person name="Stieglmeier M."/>
            <person name="Klingl A."/>
            <person name="Woyke T."/>
            <person name="Ryan C.M."/>
            <person name="Banfield J.F."/>
        </authorList>
    </citation>
    <scope>NUCLEOTIDE SEQUENCE [LARGE SCALE GENOMIC DNA]</scope>
    <source>
        <strain evidence="2">CG10_big_fil_rev_8_21_14_0_10_37_15</strain>
    </source>
</reference>
<sequence length="75" mass="8555">MKKNSVKIISFYRSNSINFWLGIPFILFSNCKYHPTCSDYAIHAINKHGFFKGFGKGILRILKCNPFSRGGVDLP</sequence>
<dbReference type="PANTHER" id="PTHR33383">
    <property type="entry name" value="MEMBRANE PROTEIN INSERTION EFFICIENCY FACTOR-RELATED"/>
    <property type="match status" value="1"/>
</dbReference>
<evidence type="ECO:0000256" key="1">
    <source>
        <dbReference type="HAMAP-Rule" id="MF_00386"/>
    </source>
</evidence>
<comment type="caution">
    <text evidence="2">The sequence shown here is derived from an EMBL/GenBank/DDBJ whole genome shotgun (WGS) entry which is preliminary data.</text>
</comment>
<dbReference type="GO" id="GO:0005886">
    <property type="term" value="C:plasma membrane"/>
    <property type="evidence" value="ECO:0007669"/>
    <property type="project" value="UniProtKB-SubCell"/>
</dbReference>
<dbReference type="Pfam" id="PF01809">
    <property type="entry name" value="YidD"/>
    <property type="match status" value="1"/>
</dbReference>
<dbReference type="HAMAP" id="MF_00386">
    <property type="entry name" value="UPF0161_YidD"/>
    <property type="match status" value="1"/>
</dbReference>
<dbReference type="AlphaFoldDB" id="A0A2H0R7D7"/>
<proteinExistence type="inferred from homology"/>
<accession>A0A2H0R7D7</accession>
<dbReference type="SMART" id="SM01234">
    <property type="entry name" value="Haemolytic"/>
    <property type="match status" value="1"/>
</dbReference>
<dbReference type="PANTHER" id="PTHR33383:SF1">
    <property type="entry name" value="MEMBRANE PROTEIN INSERTION EFFICIENCY FACTOR-RELATED"/>
    <property type="match status" value="1"/>
</dbReference>
<dbReference type="InterPro" id="IPR002696">
    <property type="entry name" value="Membr_insert_effic_factor_YidD"/>
</dbReference>
<dbReference type="NCBIfam" id="TIGR00278">
    <property type="entry name" value="membrane protein insertion efficiency factor YidD"/>
    <property type="match status" value="1"/>
</dbReference>
<evidence type="ECO:0000313" key="2">
    <source>
        <dbReference type="EMBL" id="PIR41944.1"/>
    </source>
</evidence>
<dbReference type="Proteomes" id="UP000230208">
    <property type="component" value="Unassembled WGS sequence"/>
</dbReference>